<evidence type="ECO:0000313" key="2">
    <source>
        <dbReference type="EMBL" id="ERN08382.1"/>
    </source>
</evidence>
<feature type="compositionally biased region" description="Basic and acidic residues" evidence="1">
    <location>
        <begin position="48"/>
        <end position="60"/>
    </location>
</feature>
<protein>
    <submittedName>
        <fullName evidence="2">Uncharacterized protein</fullName>
    </submittedName>
</protein>
<evidence type="ECO:0000313" key="3">
    <source>
        <dbReference type="Proteomes" id="UP000017836"/>
    </source>
</evidence>
<proteinExistence type="predicted"/>
<gene>
    <name evidence="2" type="ORF">AMTR_s00148p00066100</name>
</gene>
<dbReference type="Gramene" id="ERN08382">
    <property type="protein sequence ID" value="ERN08382"/>
    <property type="gene ID" value="AMTR_s00148p00066100"/>
</dbReference>
<accession>W1PEK4</accession>
<name>W1PEK4_AMBTC</name>
<dbReference type="EMBL" id="KI393463">
    <property type="protein sequence ID" value="ERN08382.1"/>
    <property type="molecule type" value="Genomic_DNA"/>
</dbReference>
<dbReference type="HOGENOM" id="CLU_2815840_0_0_1"/>
<organism evidence="2 3">
    <name type="scientific">Amborella trichopoda</name>
    <dbReference type="NCBI Taxonomy" id="13333"/>
    <lineage>
        <taxon>Eukaryota</taxon>
        <taxon>Viridiplantae</taxon>
        <taxon>Streptophyta</taxon>
        <taxon>Embryophyta</taxon>
        <taxon>Tracheophyta</taxon>
        <taxon>Spermatophyta</taxon>
        <taxon>Magnoliopsida</taxon>
        <taxon>Amborellales</taxon>
        <taxon>Amborellaceae</taxon>
        <taxon>Amborella</taxon>
    </lineage>
</organism>
<evidence type="ECO:0000256" key="1">
    <source>
        <dbReference type="SAM" id="MobiDB-lite"/>
    </source>
</evidence>
<keyword evidence="3" id="KW-1185">Reference proteome</keyword>
<sequence>MWGQRVAAAIRCGTGRRSREGRRGDERDRAVVRCGPVVCATGGKKRGRGEGRQREKERRQSRCLVRP</sequence>
<dbReference type="Proteomes" id="UP000017836">
    <property type="component" value="Unassembled WGS sequence"/>
</dbReference>
<dbReference type="AlphaFoldDB" id="W1PEK4"/>
<reference evidence="3" key="1">
    <citation type="journal article" date="2013" name="Science">
        <title>The Amborella genome and the evolution of flowering plants.</title>
        <authorList>
            <consortium name="Amborella Genome Project"/>
        </authorList>
    </citation>
    <scope>NUCLEOTIDE SEQUENCE [LARGE SCALE GENOMIC DNA]</scope>
</reference>
<feature type="region of interest" description="Disordered" evidence="1">
    <location>
        <begin position="41"/>
        <end position="67"/>
    </location>
</feature>